<evidence type="ECO:0000256" key="1">
    <source>
        <dbReference type="SAM" id="MobiDB-lite"/>
    </source>
</evidence>
<keyword evidence="3" id="KW-1185">Reference proteome</keyword>
<accession>A0AAN9YQP4</accession>
<proteinExistence type="predicted"/>
<dbReference type="EMBL" id="JAKJXP020000055">
    <property type="protein sequence ID" value="KAK7751007.1"/>
    <property type="molecule type" value="Genomic_DNA"/>
</dbReference>
<feature type="compositionally biased region" description="Low complexity" evidence="1">
    <location>
        <begin position="111"/>
        <end position="129"/>
    </location>
</feature>
<dbReference type="Proteomes" id="UP001320420">
    <property type="component" value="Unassembled WGS sequence"/>
</dbReference>
<name>A0AAN9YQP4_9PEZI</name>
<protein>
    <submittedName>
        <fullName evidence="2">Uncharacterized protein</fullName>
    </submittedName>
</protein>
<organism evidence="2 3">
    <name type="scientific">Diatrype stigma</name>
    <dbReference type="NCBI Taxonomy" id="117547"/>
    <lineage>
        <taxon>Eukaryota</taxon>
        <taxon>Fungi</taxon>
        <taxon>Dikarya</taxon>
        <taxon>Ascomycota</taxon>
        <taxon>Pezizomycotina</taxon>
        <taxon>Sordariomycetes</taxon>
        <taxon>Xylariomycetidae</taxon>
        <taxon>Xylariales</taxon>
        <taxon>Diatrypaceae</taxon>
        <taxon>Diatrype</taxon>
    </lineage>
</organism>
<sequence>MASTRAWTAQAQRELIESIVDCGRLDVPSVKFPLGRVWDWKAVEASMIGKGHSISLDALQAKWSREARGRLLQVKSSTNIQAGTDAAAVLITLSEKAYPQTPVTAPEATVAGPATQPAAPPANQTGAPNVLRTNNTKADFKRLTKEGREEVLASIRKELEILRDVMEEEDVMFDNKEITKEERVEALVLIVGKLEALRQVMKEEDGEEMVMAEMRNLAANI</sequence>
<evidence type="ECO:0000313" key="3">
    <source>
        <dbReference type="Proteomes" id="UP001320420"/>
    </source>
</evidence>
<feature type="region of interest" description="Disordered" evidence="1">
    <location>
        <begin position="107"/>
        <end position="131"/>
    </location>
</feature>
<gene>
    <name evidence="2" type="ORF">SLS62_006992</name>
</gene>
<comment type="caution">
    <text evidence="2">The sequence shown here is derived from an EMBL/GenBank/DDBJ whole genome shotgun (WGS) entry which is preliminary data.</text>
</comment>
<reference evidence="2 3" key="1">
    <citation type="submission" date="2024-02" db="EMBL/GenBank/DDBJ databases">
        <title>De novo assembly and annotation of 12 fungi associated with fruit tree decline syndrome in Ontario, Canada.</title>
        <authorList>
            <person name="Sulman M."/>
            <person name="Ellouze W."/>
            <person name="Ilyukhin E."/>
        </authorList>
    </citation>
    <scope>NUCLEOTIDE SEQUENCE [LARGE SCALE GENOMIC DNA]</scope>
    <source>
        <strain evidence="2 3">M11/M66-122</strain>
    </source>
</reference>
<dbReference type="AlphaFoldDB" id="A0AAN9YQP4"/>
<evidence type="ECO:0000313" key="2">
    <source>
        <dbReference type="EMBL" id="KAK7751007.1"/>
    </source>
</evidence>